<organism evidence="2 3">
    <name type="scientific">Pseudohalioglobus lutimaris</name>
    <dbReference type="NCBI Taxonomy" id="1737061"/>
    <lineage>
        <taxon>Bacteria</taxon>
        <taxon>Pseudomonadati</taxon>
        <taxon>Pseudomonadota</taxon>
        <taxon>Gammaproteobacteria</taxon>
        <taxon>Cellvibrionales</taxon>
        <taxon>Halieaceae</taxon>
        <taxon>Pseudohalioglobus</taxon>
    </lineage>
</organism>
<evidence type="ECO:0000313" key="3">
    <source>
        <dbReference type="Proteomes" id="UP000235005"/>
    </source>
</evidence>
<dbReference type="AlphaFoldDB" id="A0A2N5X1K6"/>
<proteinExistence type="predicted"/>
<keyword evidence="2" id="KW-0808">Transferase</keyword>
<gene>
    <name evidence="2" type="ORF">C0039_12565</name>
</gene>
<evidence type="ECO:0000259" key="1">
    <source>
        <dbReference type="PROSITE" id="PS51186"/>
    </source>
</evidence>
<dbReference type="Proteomes" id="UP000235005">
    <property type="component" value="Unassembled WGS sequence"/>
</dbReference>
<dbReference type="RefSeq" id="WP_101518244.1">
    <property type="nucleotide sequence ID" value="NZ_PKUS01000015.1"/>
</dbReference>
<dbReference type="Pfam" id="PF00583">
    <property type="entry name" value="Acetyltransf_1"/>
    <property type="match status" value="1"/>
</dbReference>
<accession>A0A2N5X1K6</accession>
<dbReference type="InterPro" id="IPR052523">
    <property type="entry name" value="Trichothecene_AcTrans"/>
</dbReference>
<protein>
    <submittedName>
        <fullName evidence="2">GNAT family N-acetyltransferase</fullName>
    </submittedName>
</protein>
<dbReference type="PANTHER" id="PTHR42791:SF1">
    <property type="entry name" value="N-ACETYLTRANSFERASE DOMAIN-CONTAINING PROTEIN"/>
    <property type="match status" value="1"/>
</dbReference>
<dbReference type="PROSITE" id="PS51186">
    <property type="entry name" value="GNAT"/>
    <property type="match status" value="1"/>
</dbReference>
<sequence>MQGAKEIIDADAAQHQALADILADAFAGDPVLNWVIPEPGLYNDFFQLLIRDVFKPRGIMHLDTRQCGAALWLPPGNSFTVPPSLAAISLFTRLLLRRGPGPLLRIPQQGRIFERHHPREPHYHLVFVGARQAAQGQGLGSALIKQGTRICDREHVPAYLESSNEVNVPLYQRHGFEVIAEEAMPGGGPRAWFMWREAR</sequence>
<dbReference type="SUPFAM" id="SSF55729">
    <property type="entry name" value="Acyl-CoA N-acyltransferases (Nat)"/>
    <property type="match status" value="1"/>
</dbReference>
<reference evidence="2 3" key="1">
    <citation type="submission" date="2018-01" db="EMBL/GenBank/DDBJ databases">
        <title>The draft genome sequence of Halioglobus lutimaris HF004.</title>
        <authorList>
            <person name="Du Z.-J."/>
            <person name="Shi M.-J."/>
        </authorList>
    </citation>
    <scope>NUCLEOTIDE SEQUENCE [LARGE SCALE GENOMIC DNA]</scope>
    <source>
        <strain evidence="2 3">HF004</strain>
    </source>
</reference>
<dbReference type="Gene3D" id="3.40.630.30">
    <property type="match status" value="1"/>
</dbReference>
<dbReference type="InterPro" id="IPR000182">
    <property type="entry name" value="GNAT_dom"/>
</dbReference>
<dbReference type="GO" id="GO:0016747">
    <property type="term" value="F:acyltransferase activity, transferring groups other than amino-acyl groups"/>
    <property type="evidence" value="ECO:0007669"/>
    <property type="project" value="InterPro"/>
</dbReference>
<evidence type="ECO:0000313" key="2">
    <source>
        <dbReference type="EMBL" id="PLW68368.1"/>
    </source>
</evidence>
<dbReference type="OrthoDB" id="7057833at2"/>
<name>A0A2N5X1K6_9GAMM</name>
<feature type="domain" description="N-acetyltransferase" evidence="1">
    <location>
        <begin position="5"/>
        <end position="199"/>
    </location>
</feature>
<keyword evidence="3" id="KW-1185">Reference proteome</keyword>
<dbReference type="InterPro" id="IPR016181">
    <property type="entry name" value="Acyl_CoA_acyltransferase"/>
</dbReference>
<comment type="caution">
    <text evidence="2">The sequence shown here is derived from an EMBL/GenBank/DDBJ whole genome shotgun (WGS) entry which is preliminary data.</text>
</comment>
<dbReference type="PANTHER" id="PTHR42791">
    <property type="entry name" value="GNAT FAMILY ACETYLTRANSFERASE"/>
    <property type="match status" value="1"/>
</dbReference>
<dbReference type="EMBL" id="PKUS01000015">
    <property type="protein sequence ID" value="PLW68368.1"/>
    <property type="molecule type" value="Genomic_DNA"/>
</dbReference>